<dbReference type="AlphaFoldDB" id="A0A510IFC1"/>
<accession>A0A510IFC1</accession>
<dbReference type="Proteomes" id="UP000315115">
    <property type="component" value="Plasmid pAM7"/>
</dbReference>
<reference evidence="2" key="1">
    <citation type="submission" date="2019-07" db="EMBL/GenBank/DDBJ databases">
        <title>Complete Genome Sequences of Vibrion rotiferianus strain AM7.</title>
        <authorList>
            <person name="Miyazaki K."/>
            <person name="Wiseschart A."/>
            <person name="Pootanakit K."/>
            <person name="Ishimori K."/>
            <person name="Kitahara K."/>
        </authorList>
    </citation>
    <scope>NUCLEOTIDE SEQUENCE [LARGE SCALE GENOMIC DNA]</scope>
    <source>
        <strain evidence="2">AM7</strain>
        <plasmid evidence="2">pam7 dna</plasmid>
    </source>
</reference>
<name>A0A510IFC1_9VIBR</name>
<sequence length="228" mass="26457">MAQLYSKEDREAIQLVISLLKYYVKDDFIELMTTDWKAEMSANETVIQTKIGRIGIDNQKLFDRELQNDVAIMLCDLLERAQMSYSEFDTDSMKTSLTLGEYNTLHQFICSKAKQVCEQQLDNTEHQSTLFYFHEHLRVIINVLLARSTIVDGFERESLNAVYQTLINTKSPQFFARGYVFDLLVHDRYEAHNDSELSALLINPSYLSTHLVRANEVDGYSHMMLCEV</sequence>
<gene>
    <name evidence="1" type="ORF">VroAM7_49000</name>
</gene>
<proteinExistence type="predicted"/>
<geneLocation type="plasmid" evidence="2">
    <name>pam7 dna</name>
</geneLocation>
<protein>
    <submittedName>
        <fullName evidence="1">Uncharacterized protein</fullName>
    </submittedName>
</protein>
<evidence type="ECO:0000313" key="1">
    <source>
        <dbReference type="EMBL" id="BBL92247.1"/>
    </source>
</evidence>
<keyword evidence="1" id="KW-0614">Plasmid</keyword>
<evidence type="ECO:0000313" key="2">
    <source>
        <dbReference type="Proteomes" id="UP000315115"/>
    </source>
</evidence>
<dbReference type="EMBL" id="AP019800">
    <property type="protein sequence ID" value="BBL92247.1"/>
    <property type="molecule type" value="Genomic_DNA"/>
</dbReference>
<dbReference type="RefSeq" id="WP_022614833.1">
    <property type="nucleotide sequence ID" value="NZ_AP019800.1"/>
</dbReference>
<organism evidence="1 2">
    <name type="scientific">Vibrio rotiferianus</name>
    <dbReference type="NCBI Taxonomy" id="190895"/>
    <lineage>
        <taxon>Bacteria</taxon>
        <taxon>Pseudomonadati</taxon>
        <taxon>Pseudomonadota</taxon>
        <taxon>Gammaproteobacteria</taxon>
        <taxon>Vibrionales</taxon>
        <taxon>Vibrionaceae</taxon>
        <taxon>Vibrio</taxon>
    </lineage>
</organism>